<feature type="compositionally biased region" description="Polar residues" evidence="1">
    <location>
        <begin position="243"/>
        <end position="255"/>
    </location>
</feature>
<dbReference type="GeneID" id="64627370"/>
<dbReference type="RefSeq" id="XP_041188617.1">
    <property type="nucleotide sequence ID" value="XM_041333353.1"/>
</dbReference>
<evidence type="ECO:0000256" key="2">
    <source>
        <dbReference type="SAM" id="Phobius"/>
    </source>
</evidence>
<keyword evidence="4" id="KW-1185">Reference proteome</keyword>
<dbReference type="OrthoDB" id="2614979at2759"/>
<feature type="region of interest" description="Disordered" evidence="1">
    <location>
        <begin position="243"/>
        <end position="274"/>
    </location>
</feature>
<feature type="transmembrane region" description="Helical" evidence="2">
    <location>
        <begin position="197"/>
        <end position="218"/>
    </location>
</feature>
<sequence length="583" mass="63639">MAMTNSTSNSPCSLIDSAMLTDSQSFSISWILVDVAVSTEDTLPTEVSGGSCLSEEWKNLDGIPCIMGGMRALTASLGGMLHGRTSADFPWKTLPKELARLGYVLTNYPDDTLIPGELRPSLSRTKGIHDLSHHHCVNLVNHLKAGTLTIRAVKSDAACTHLTISKDPVIIGEAPSACSLHSMGGVHLLMVESTERVFLILVYLLLYLLLIVTPKLLWKSHDHLLVKLLEQFQNHLLCISGRPSSSEDNDMTGSANDEDESELQSSDIMKPFDTKPPLEPLEPPEYEVLCPPFFYPPFGSAIPGMKLNLLDYYSDPTNDQASSPPTYLPALSPAAMDSKYMQGGYAQEQFGGGQYKDPPTELTPSRLQSKIKPTSHNVVAGPSSQGVSANSLPPQGAVPMTHIIPPTPLKPFELLAPPSAETNSALKEGCAALDATVNDTAKNTNMLSYQVINLWMKSQGQVINSTNYWNLYTGYFKDWMHQELVRLGDGTPPQDGSMTPSTGVHCQCYELFKKSYPDTYQDILDTYRELNMLTDNQTILDGAATRQGFEATIIMCGNIVNEDASLGHVHTMPDAGGFFEKCC</sequence>
<proteinExistence type="predicted"/>
<dbReference type="AlphaFoldDB" id="A0A9P7E109"/>
<keyword evidence="2" id="KW-0472">Membrane</keyword>
<organism evidence="3 4">
    <name type="scientific">Suillus subaureus</name>
    <dbReference type="NCBI Taxonomy" id="48587"/>
    <lineage>
        <taxon>Eukaryota</taxon>
        <taxon>Fungi</taxon>
        <taxon>Dikarya</taxon>
        <taxon>Basidiomycota</taxon>
        <taxon>Agaricomycotina</taxon>
        <taxon>Agaricomycetes</taxon>
        <taxon>Agaricomycetidae</taxon>
        <taxon>Boletales</taxon>
        <taxon>Suillineae</taxon>
        <taxon>Suillaceae</taxon>
        <taxon>Suillus</taxon>
    </lineage>
</organism>
<reference evidence="3" key="1">
    <citation type="journal article" date="2020" name="New Phytol.">
        <title>Comparative genomics reveals dynamic genome evolution in host specialist ectomycorrhizal fungi.</title>
        <authorList>
            <person name="Lofgren L.A."/>
            <person name="Nguyen N.H."/>
            <person name="Vilgalys R."/>
            <person name="Ruytinx J."/>
            <person name="Liao H.L."/>
            <person name="Branco S."/>
            <person name="Kuo A."/>
            <person name="LaButti K."/>
            <person name="Lipzen A."/>
            <person name="Andreopoulos W."/>
            <person name="Pangilinan J."/>
            <person name="Riley R."/>
            <person name="Hundley H."/>
            <person name="Na H."/>
            <person name="Barry K."/>
            <person name="Grigoriev I.V."/>
            <person name="Stajich J.E."/>
            <person name="Kennedy P.G."/>
        </authorList>
    </citation>
    <scope>NUCLEOTIDE SEQUENCE</scope>
    <source>
        <strain evidence="3">MN1</strain>
    </source>
</reference>
<evidence type="ECO:0000313" key="3">
    <source>
        <dbReference type="EMBL" id="KAG1808402.1"/>
    </source>
</evidence>
<name>A0A9P7E109_9AGAM</name>
<comment type="caution">
    <text evidence="3">The sequence shown here is derived from an EMBL/GenBank/DDBJ whole genome shotgun (WGS) entry which is preliminary data.</text>
</comment>
<evidence type="ECO:0000313" key="4">
    <source>
        <dbReference type="Proteomes" id="UP000807769"/>
    </source>
</evidence>
<dbReference type="Proteomes" id="UP000807769">
    <property type="component" value="Unassembled WGS sequence"/>
</dbReference>
<protein>
    <submittedName>
        <fullName evidence="3">Uncharacterized protein</fullName>
    </submittedName>
</protein>
<accession>A0A9P7E109</accession>
<evidence type="ECO:0000256" key="1">
    <source>
        <dbReference type="SAM" id="MobiDB-lite"/>
    </source>
</evidence>
<dbReference type="EMBL" id="JABBWG010000038">
    <property type="protein sequence ID" value="KAG1808402.1"/>
    <property type="molecule type" value="Genomic_DNA"/>
</dbReference>
<keyword evidence="2" id="KW-1133">Transmembrane helix</keyword>
<keyword evidence="2" id="KW-0812">Transmembrane</keyword>
<gene>
    <name evidence="3" type="ORF">BJ212DRAFT_1303018</name>
</gene>